<accession>A0A8J4W1D0</accession>
<organism evidence="1 2">
    <name type="scientific">Castanea mollissima</name>
    <name type="common">Chinese chestnut</name>
    <dbReference type="NCBI Taxonomy" id="60419"/>
    <lineage>
        <taxon>Eukaryota</taxon>
        <taxon>Viridiplantae</taxon>
        <taxon>Streptophyta</taxon>
        <taxon>Embryophyta</taxon>
        <taxon>Tracheophyta</taxon>
        <taxon>Spermatophyta</taxon>
        <taxon>Magnoliopsida</taxon>
        <taxon>eudicotyledons</taxon>
        <taxon>Gunneridae</taxon>
        <taxon>Pentapetalae</taxon>
        <taxon>rosids</taxon>
        <taxon>fabids</taxon>
        <taxon>Fagales</taxon>
        <taxon>Fagaceae</taxon>
        <taxon>Castanea</taxon>
    </lineage>
</organism>
<dbReference type="EMBL" id="JRKL02001061">
    <property type="protein sequence ID" value="KAF3966296.1"/>
    <property type="molecule type" value="Genomic_DNA"/>
</dbReference>
<comment type="caution">
    <text evidence="1">The sequence shown here is derived from an EMBL/GenBank/DDBJ whole genome shotgun (WGS) entry which is preliminary data.</text>
</comment>
<sequence length="101" mass="11849">MSDMRGFKQHPKIAEGKEFLCRFTLICQQVQHKISIYLRCLQHYAAPSFWVQTPGGTTRMVIKNHFSVLVREVLLIEQCRCNRHVTCGWNDLCNDISCWSF</sequence>
<dbReference type="Proteomes" id="UP000737018">
    <property type="component" value="Unassembled WGS sequence"/>
</dbReference>
<name>A0A8J4W1D0_9ROSI</name>
<gene>
    <name evidence="1" type="ORF">CMV_009593</name>
</gene>
<protein>
    <submittedName>
        <fullName evidence="1">Uncharacterized protein</fullName>
    </submittedName>
</protein>
<proteinExistence type="predicted"/>
<evidence type="ECO:0000313" key="2">
    <source>
        <dbReference type="Proteomes" id="UP000737018"/>
    </source>
</evidence>
<reference evidence="1" key="1">
    <citation type="submission" date="2020-03" db="EMBL/GenBank/DDBJ databases">
        <title>Castanea mollissima Vanexum genome sequencing.</title>
        <authorList>
            <person name="Staton M."/>
        </authorList>
    </citation>
    <scope>NUCLEOTIDE SEQUENCE</scope>
    <source>
        <tissue evidence="1">Leaf</tissue>
    </source>
</reference>
<dbReference type="AlphaFoldDB" id="A0A8J4W1D0"/>
<keyword evidence="2" id="KW-1185">Reference proteome</keyword>
<evidence type="ECO:0000313" key="1">
    <source>
        <dbReference type="EMBL" id="KAF3966296.1"/>
    </source>
</evidence>